<dbReference type="AlphaFoldDB" id="G7YDS3"/>
<name>G7YDS3_CLOSI</name>
<keyword evidence="2" id="KW-1185">Reference proteome</keyword>
<dbReference type="EMBL" id="DF143114">
    <property type="protein sequence ID" value="GAA51107.1"/>
    <property type="molecule type" value="Genomic_DNA"/>
</dbReference>
<evidence type="ECO:0000313" key="2">
    <source>
        <dbReference type="Proteomes" id="UP000008909"/>
    </source>
</evidence>
<dbReference type="Proteomes" id="UP000008909">
    <property type="component" value="Unassembled WGS sequence"/>
</dbReference>
<organism evidence="1 2">
    <name type="scientific">Clonorchis sinensis</name>
    <name type="common">Chinese liver fluke</name>
    <dbReference type="NCBI Taxonomy" id="79923"/>
    <lineage>
        <taxon>Eukaryota</taxon>
        <taxon>Metazoa</taxon>
        <taxon>Spiralia</taxon>
        <taxon>Lophotrochozoa</taxon>
        <taxon>Platyhelminthes</taxon>
        <taxon>Trematoda</taxon>
        <taxon>Digenea</taxon>
        <taxon>Opisthorchiida</taxon>
        <taxon>Opisthorchiata</taxon>
        <taxon>Opisthorchiidae</taxon>
        <taxon>Clonorchis</taxon>
    </lineage>
</organism>
<accession>G7YDS3</accession>
<protein>
    <submittedName>
        <fullName evidence="1">Uncharacterized protein</fullName>
    </submittedName>
</protein>
<evidence type="ECO:0000313" key="1">
    <source>
        <dbReference type="EMBL" id="GAA51107.1"/>
    </source>
</evidence>
<reference key="2">
    <citation type="submission" date="2011-10" db="EMBL/GenBank/DDBJ databases">
        <title>The genome and transcriptome sequence of Clonorchis sinensis provide insights into the carcinogenic liver fluke.</title>
        <authorList>
            <person name="Wang X."/>
            <person name="Huang Y."/>
            <person name="Chen W."/>
            <person name="Liu H."/>
            <person name="Guo L."/>
            <person name="Chen Y."/>
            <person name="Luo F."/>
            <person name="Zhou W."/>
            <person name="Sun J."/>
            <person name="Mao Q."/>
            <person name="Liang P."/>
            <person name="Zhou C."/>
            <person name="Tian Y."/>
            <person name="Men J."/>
            <person name="Lv X."/>
            <person name="Huang L."/>
            <person name="Zhou J."/>
            <person name="Hu Y."/>
            <person name="Li R."/>
            <person name="Zhang F."/>
            <person name="Lei H."/>
            <person name="Li X."/>
            <person name="Hu X."/>
            <person name="Liang C."/>
            <person name="Xu J."/>
            <person name="Wu Z."/>
            <person name="Yu X."/>
        </authorList>
    </citation>
    <scope>NUCLEOTIDE SEQUENCE</scope>
    <source>
        <strain>Henan</strain>
    </source>
</reference>
<reference evidence="1" key="1">
    <citation type="journal article" date="2011" name="Genome Biol.">
        <title>The draft genome of the carcinogenic human liver fluke Clonorchis sinensis.</title>
        <authorList>
            <person name="Wang X."/>
            <person name="Chen W."/>
            <person name="Huang Y."/>
            <person name="Sun J."/>
            <person name="Men J."/>
            <person name="Liu H."/>
            <person name="Luo F."/>
            <person name="Guo L."/>
            <person name="Lv X."/>
            <person name="Deng C."/>
            <person name="Zhou C."/>
            <person name="Fan Y."/>
            <person name="Li X."/>
            <person name="Huang L."/>
            <person name="Hu Y."/>
            <person name="Liang C."/>
            <person name="Hu X."/>
            <person name="Xu J."/>
            <person name="Yu X."/>
        </authorList>
    </citation>
    <scope>NUCLEOTIDE SEQUENCE [LARGE SCALE GENOMIC DNA]</scope>
    <source>
        <strain evidence="1">Henan</strain>
    </source>
</reference>
<proteinExistence type="predicted"/>
<gene>
    <name evidence="1" type="ORF">CLF_105593</name>
</gene>
<sequence>MVLQVTSVRHAALTYSDISKSIFKTRRPVYLDAFNVRTLKQAGQQAALVLTLDSIGCASETRTQDASTVVELTALPASTRFGLRTSEVPDTAAAGCTGVGIGLRHWAEGPLLDWVAVDSRLCAVTSITLPSVIDDADQ</sequence>